<name>A0AAW8JMC1_9GAMM</name>
<keyword evidence="1" id="KW-0732">Signal</keyword>
<dbReference type="RefSeq" id="WP_277090205.1">
    <property type="nucleotide sequence ID" value="NZ_JAKVJG010000002.1"/>
</dbReference>
<reference evidence="2" key="1">
    <citation type="submission" date="2023-08" db="EMBL/GenBank/DDBJ databases">
        <title>Emergence of clinically-relevant ST2 carbapenem-resistant Acinetobacter baumannii strains in hospital sewages in Zhejiang, East of China.</title>
        <authorList>
            <person name="Kaichao C."/>
            <person name="Zhang R."/>
        </authorList>
    </citation>
    <scope>NUCLEOTIDE SEQUENCE</scope>
    <source>
        <strain evidence="2">M-SY-60</strain>
    </source>
</reference>
<protein>
    <submittedName>
        <fullName evidence="2">Uncharacterized protein</fullName>
    </submittedName>
</protein>
<evidence type="ECO:0000313" key="3">
    <source>
        <dbReference type="Proteomes" id="UP001243195"/>
    </source>
</evidence>
<feature type="chain" id="PRO_5043768126" evidence="1">
    <location>
        <begin position="21"/>
        <end position="72"/>
    </location>
</feature>
<dbReference type="EMBL" id="JAVIDA010000021">
    <property type="protein sequence ID" value="MDQ9072552.1"/>
    <property type="molecule type" value="Genomic_DNA"/>
</dbReference>
<evidence type="ECO:0000313" key="2">
    <source>
        <dbReference type="EMBL" id="MDQ9072552.1"/>
    </source>
</evidence>
<dbReference type="Proteomes" id="UP001243195">
    <property type="component" value="Unassembled WGS sequence"/>
</dbReference>
<comment type="caution">
    <text evidence="2">The sequence shown here is derived from an EMBL/GenBank/DDBJ whole genome shotgun (WGS) entry which is preliminary data.</text>
</comment>
<organism evidence="2 3">
    <name type="scientific">Acinetobacter gerneri</name>
    <dbReference type="NCBI Taxonomy" id="202952"/>
    <lineage>
        <taxon>Bacteria</taxon>
        <taxon>Pseudomonadati</taxon>
        <taxon>Pseudomonadota</taxon>
        <taxon>Gammaproteobacteria</taxon>
        <taxon>Moraxellales</taxon>
        <taxon>Moraxellaceae</taxon>
        <taxon>Acinetobacter</taxon>
    </lineage>
</organism>
<accession>A0AAW8JMC1</accession>
<dbReference type="AlphaFoldDB" id="A0AAW8JMC1"/>
<proteinExistence type="predicted"/>
<sequence>MKNKYLLGLATLLFVTSSYAGVAPGFARGEAAACAAAKRNVPRNAVKTSGCYCDAPRYEGGDWHCNVDYEYK</sequence>
<evidence type="ECO:0000256" key="1">
    <source>
        <dbReference type="SAM" id="SignalP"/>
    </source>
</evidence>
<feature type="signal peptide" evidence="1">
    <location>
        <begin position="1"/>
        <end position="20"/>
    </location>
</feature>
<gene>
    <name evidence="2" type="ORF">RFH51_13910</name>
</gene>